<evidence type="ECO:0000256" key="5">
    <source>
        <dbReference type="ARBA" id="ARBA00022989"/>
    </source>
</evidence>
<dbReference type="PANTHER" id="PTHR43823:SF3">
    <property type="entry name" value="MULTIDRUG EXPORT PROTEIN MEPA"/>
    <property type="match status" value="1"/>
</dbReference>
<evidence type="ECO:0000313" key="9">
    <source>
        <dbReference type="Proteomes" id="UP000441797"/>
    </source>
</evidence>
<comment type="caution">
    <text evidence="8">The sequence shown here is derived from an EMBL/GenBank/DDBJ whole genome shotgun (WGS) entry which is preliminary data.</text>
</comment>
<keyword evidence="4 7" id="KW-0812">Transmembrane</keyword>
<evidence type="ECO:0000256" key="4">
    <source>
        <dbReference type="ARBA" id="ARBA00022692"/>
    </source>
</evidence>
<sequence>MTSQKQSQITNEILQGNLIKLTFKLSIPSTLGILMLSLNSFLDALFAGRFIGEYALAGISLALPIIGIVNGFAFLVGVGSASILSRAIGSGDIKTQSKIFGNLTVTSILISLIITITGYSFAEQLIVFMGASGEVASSGAEYLKIYVLGSIFLLLAQACSEVIKSEGQIKLYSIFNGVFVIVNVFLNSLFVIIFRWGTQGIALATVLAMIVYSILNLGYFLAGKSSIPVNPRKIAVAIDLLPEVLSVGASSLFYPVMTLAQSFVIFNSIAYYGTNNDIAFFGATGKVGSLVFIPIIGFAQALQPIIGMNYGARNYQRLKKAYLTFAMSGTTLLLLIWMPLQASPTRFLNLILPGVIFTESDIFNFRIINLLIPVWPLALFSNTLFQSIGKGKTVLIVILLKSIGLNIPIVLFISQVYGVKGVYLGIIFADIIFMLIVFLLTILEFNSLSKLKVEQQNL</sequence>
<feature type="transmembrane region" description="Helical" evidence="7">
    <location>
        <begin position="99"/>
        <end position="122"/>
    </location>
</feature>
<dbReference type="OrthoDB" id="9776324at2"/>
<dbReference type="InterPro" id="IPR051327">
    <property type="entry name" value="MATE_MepA_subfamily"/>
</dbReference>
<feature type="transmembrane region" description="Helical" evidence="7">
    <location>
        <begin position="171"/>
        <end position="194"/>
    </location>
</feature>
<keyword evidence="2" id="KW-0813">Transport</keyword>
<keyword evidence="5 7" id="KW-1133">Transmembrane helix</keyword>
<evidence type="ECO:0000256" key="2">
    <source>
        <dbReference type="ARBA" id="ARBA00022448"/>
    </source>
</evidence>
<keyword evidence="9" id="KW-1185">Reference proteome</keyword>
<keyword evidence="3" id="KW-1003">Cell membrane</keyword>
<name>A0A6N8FXP2_9CHRO</name>
<dbReference type="Pfam" id="PF01554">
    <property type="entry name" value="MatE"/>
    <property type="match status" value="2"/>
</dbReference>
<dbReference type="InterPro" id="IPR048279">
    <property type="entry name" value="MdtK-like"/>
</dbReference>
<dbReference type="GO" id="GO:0015297">
    <property type="term" value="F:antiporter activity"/>
    <property type="evidence" value="ECO:0007669"/>
    <property type="project" value="InterPro"/>
</dbReference>
<feature type="transmembrane region" description="Helical" evidence="7">
    <location>
        <begin position="54"/>
        <end position="78"/>
    </location>
</feature>
<evidence type="ECO:0000313" key="8">
    <source>
        <dbReference type="EMBL" id="MUL37900.1"/>
    </source>
</evidence>
<dbReference type="InterPro" id="IPR002528">
    <property type="entry name" value="MATE_fam"/>
</dbReference>
<feature type="transmembrane region" description="Helical" evidence="7">
    <location>
        <begin position="362"/>
        <end position="381"/>
    </location>
</feature>
<accession>A0A6N8FXP2</accession>
<organism evidence="8 9">
    <name type="scientific">Gloeocapsopsis dulcis AAB1 = 1H9</name>
    <dbReference type="NCBI Taxonomy" id="1433147"/>
    <lineage>
        <taxon>Bacteria</taxon>
        <taxon>Bacillati</taxon>
        <taxon>Cyanobacteriota</taxon>
        <taxon>Cyanophyceae</taxon>
        <taxon>Oscillatoriophycideae</taxon>
        <taxon>Chroococcales</taxon>
        <taxon>Chroococcaceae</taxon>
        <taxon>Gloeocapsopsis</taxon>
        <taxon>Gloeocapsopsis dulcis</taxon>
    </lineage>
</organism>
<dbReference type="PIRSF" id="PIRSF006603">
    <property type="entry name" value="DinF"/>
    <property type="match status" value="1"/>
</dbReference>
<reference evidence="8 9" key="1">
    <citation type="journal article" date="2019" name="Front. Microbiol.">
        <title>Genomic Features for Desiccation Tolerance and Sugar Biosynthesis in the Extremophile Gloeocapsopsis sp. UTEX B3054.</title>
        <authorList>
            <person name="Urrejola C."/>
            <person name="Alcorta J."/>
            <person name="Salas L."/>
            <person name="Vasquez M."/>
            <person name="Polz M.F."/>
            <person name="Vicuna R."/>
            <person name="Diez B."/>
        </authorList>
    </citation>
    <scope>NUCLEOTIDE SEQUENCE [LARGE SCALE GENOMIC DNA]</scope>
    <source>
        <strain evidence="8 9">1H9</strain>
    </source>
</reference>
<dbReference type="AlphaFoldDB" id="A0A6N8FXP2"/>
<feature type="transmembrane region" description="Helical" evidence="7">
    <location>
        <begin position="142"/>
        <end position="159"/>
    </location>
</feature>
<feature type="transmembrane region" description="Helical" evidence="7">
    <location>
        <begin position="423"/>
        <end position="443"/>
    </location>
</feature>
<feature type="transmembrane region" description="Helical" evidence="7">
    <location>
        <begin position="322"/>
        <end position="342"/>
    </location>
</feature>
<dbReference type="Proteomes" id="UP000441797">
    <property type="component" value="Unassembled WGS sequence"/>
</dbReference>
<keyword evidence="6 7" id="KW-0472">Membrane</keyword>
<comment type="subcellular location">
    <subcellularLocation>
        <location evidence="1">Cell membrane</location>
        <topology evidence="1">Multi-pass membrane protein</topology>
    </subcellularLocation>
</comment>
<feature type="transmembrane region" description="Helical" evidence="7">
    <location>
        <begin position="200"/>
        <end position="222"/>
    </location>
</feature>
<proteinExistence type="predicted"/>
<feature type="transmembrane region" description="Helical" evidence="7">
    <location>
        <begin position="393"/>
        <end position="417"/>
    </location>
</feature>
<dbReference type="EMBL" id="NAPY01000028">
    <property type="protein sequence ID" value="MUL37900.1"/>
    <property type="molecule type" value="Genomic_DNA"/>
</dbReference>
<dbReference type="RefSeq" id="WP_105218350.1">
    <property type="nucleotide sequence ID" value="NZ_CAWNSU010000088.1"/>
</dbReference>
<dbReference type="PANTHER" id="PTHR43823">
    <property type="entry name" value="SPORULATION PROTEIN YKVU"/>
    <property type="match status" value="1"/>
</dbReference>
<dbReference type="GO" id="GO:0005886">
    <property type="term" value="C:plasma membrane"/>
    <property type="evidence" value="ECO:0007669"/>
    <property type="project" value="UniProtKB-SubCell"/>
</dbReference>
<dbReference type="GO" id="GO:0042910">
    <property type="term" value="F:xenobiotic transmembrane transporter activity"/>
    <property type="evidence" value="ECO:0007669"/>
    <property type="project" value="InterPro"/>
</dbReference>
<feature type="transmembrane region" description="Helical" evidence="7">
    <location>
        <begin position="278"/>
        <end position="302"/>
    </location>
</feature>
<gene>
    <name evidence="8" type="ORF">BWI75_16590</name>
</gene>
<evidence type="ECO:0000256" key="7">
    <source>
        <dbReference type="SAM" id="Phobius"/>
    </source>
</evidence>
<protein>
    <submittedName>
        <fullName evidence="8">MATE family efflux transporter</fullName>
    </submittedName>
</protein>
<evidence type="ECO:0000256" key="1">
    <source>
        <dbReference type="ARBA" id="ARBA00004651"/>
    </source>
</evidence>
<evidence type="ECO:0000256" key="6">
    <source>
        <dbReference type="ARBA" id="ARBA00023136"/>
    </source>
</evidence>
<evidence type="ECO:0000256" key="3">
    <source>
        <dbReference type="ARBA" id="ARBA00022475"/>
    </source>
</evidence>
<feature type="transmembrane region" description="Helical" evidence="7">
    <location>
        <begin position="21"/>
        <end position="42"/>
    </location>
</feature>